<dbReference type="CDD" id="cd02659">
    <property type="entry name" value="peptidase_C19C"/>
    <property type="match status" value="1"/>
</dbReference>
<dbReference type="PROSITE" id="PS00973">
    <property type="entry name" value="USP_2"/>
    <property type="match status" value="1"/>
</dbReference>
<feature type="region of interest" description="Disordered" evidence="9">
    <location>
        <begin position="693"/>
        <end position="724"/>
    </location>
</feature>
<accession>C1EAS2</accession>
<keyword evidence="6" id="KW-0378">Hydrolase</keyword>
<keyword evidence="4" id="KW-0645">Protease</keyword>
<name>C1EAS2_MICCC</name>
<dbReference type="STRING" id="296587.C1EAS2"/>
<feature type="region of interest" description="Disordered" evidence="9">
    <location>
        <begin position="284"/>
        <end position="314"/>
    </location>
</feature>
<feature type="compositionally biased region" description="Acidic residues" evidence="9">
    <location>
        <begin position="1480"/>
        <end position="1491"/>
    </location>
</feature>
<evidence type="ECO:0000256" key="9">
    <source>
        <dbReference type="SAM" id="MobiDB-lite"/>
    </source>
</evidence>
<feature type="coiled-coil region" evidence="8">
    <location>
        <begin position="2620"/>
        <end position="2647"/>
    </location>
</feature>
<dbReference type="InterPro" id="IPR050164">
    <property type="entry name" value="Peptidase_C19"/>
</dbReference>
<evidence type="ECO:0000256" key="3">
    <source>
        <dbReference type="ARBA" id="ARBA00012759"/>
    </source>
</evidence>
<dbReference type="PANTHER" id="PTHR24006">
    <property type="entry name" value="UBIQUITIN CARBOXYL-TERMINAL HYDROLASE"/>
    <property type="match status" value="1"/>
</dbReference>
<evidence type="ECO:0000256" key="4">
    <source>
        <dbReference type="ARBA" id="ARBA00022670"/>
    </source>
</evidence>
<feature type="region of interest" description="Disordered" evidence="9">
    <location>
        <begin position="2342"/>
        <end position="2392"/>
    </location>
</feature>
<dbReference type="Pfam" id="PF25010">
    <property type="entry name" value="ARM_UBP24_USP9X-Y"/>
    <property type="match status" value="1"/>
</dbReference>
<dbReference type="GeneID" id="8244943"/>
<dbReference type="InParanoid" id="C1EAS2"/>
<keyword evidence="8" id="KW-0175">Coiled coil</keyword>
<dbReference type="OMA" id="YDYEREC"/>
<dbReference type="SUPFAM" id="SSF54001">
    <property type="entry name" value="Cysteine proteinases"/>
    <property type="match status" value="1"/>
</dbReference>
<dbReference type="EMBL" id="CP001328">
    <property type="protein sequence ID" value="ACO65253.1"/>
    <property type="molecule type" value="Genomic_DNA"/>
</dbReference>
<dbReference type="InterPro" id="IPR028889">
    <property type="entry name" value="USP"/>
</dbReference>
<dbReference type="PROSITE" id="PS00972">
    <property type="entry name" value="USP_1"/>
    <property type="match status" value="1"/>
</dbReference>
<feature type="region of interest" description="Disordered" evidence="9">
    <location>
        <begin position="1"/>
        <end position="72"/>
    </location>
</feature>
<dbReference type="InterPro" id="IPR001394">
    <property type="entry name" value="Peptidase_C19_UCH"/>
</dbReference>
<evidence type="ECO:0000256" key="7">
    <source>
        <dbReference type="ARBA" id="ARBA00022807"/>
    </source>
</evidence>
<dbReference type="Gene3D" id="3.90.70.10">
    <property type="entry name" value="Cysteine proteinases"/>
    <property type="match status" value="1"/>
</dbReference>
<dbReference type="GO" id="GO:0016579">
    <property type="term" value="P:protein deubiquitination"/>
    <property type="evidence" value="ECO:0007669"/>
    <property type="project" value="InterPro"/>
</dbReference>
<keyword evidence="7" id="KW-0788">Thiol protease</keyword>
<dbReference type="Proteomes" id="UP000002009">
    <property type="component" value="Chromosome 7"/>
</dbReference>
<evidence type="ECO:0000256" key="6">
    <source>
        <dbReference type="ARBA" id="ARBA00022801"/>
    </source>
</evidence>
<keyword evidence="12" id="KW-1185">Reference proteome</keyword>
<evidence type="ECO:0000313" key="11">
    <source>
        <dbReference type="EMBL" id="ACO65253.1"/>
    </source>
</evidence>
<feature type="region of interest" description="Disordered" evidence="9">
    <location>
        <begin position="1448"/>
        <end position="1491"/>
    </location>
</feature>
<dbReference type="GO" id="GO:0004843">
    <property type="term" value="F:cysteine-type deubiquitinase activity"/>
    <property type="evidence" value="ECO:0007669"/>
    <property type="project" value="UniProtKB-EC"/>
</dbReference>
<dbReference type="PROSITE" id="PS50235">
    <property type="entry name" value="USP_3"/>
    <property type="match status" value="1"/>
</dbReference>
<sequence length="2921" mass="322842">MASSSSGERLDNSGGFMSEDTDDGDFDPNNPSQSTPGGDDGNMGPYGPALERERGRNASPTSSAGDGAPLERIVSRDFPHNDYYMVAEGLNRNPNWTVYPAQLAVVLKACAQLAEDEDEAEKSEHIRKLYRDLVPNSFERCLTYDDLRRWPQDIHANILTASMRLAHLVAVKLHQAHYFSGPGAHEQWEENEVDMCHLLDALAWALDRDSEYHKKHRFDRIPNQLEPLERAFTAPIAVTQAEARTLMDADASKERSVYGTNKFQSYFGRKDDDGVIHVSDEDDAPAVPVRFPGESSGTTGNPFVDPRGYDDPRPDRRDVEIDTWLDQIANCFGHHGGWEGILGLLGDPGPISLAMLEHAARPAKLAARTMIGSLRREFAEQANRCLNHMLRIVRTADPQLVGANSGERDERYMHLSKVLRHLEEILAHALKEEGGKPARDMAARLVSEVHQAMIEAMLKVPTFNMQLEALREIKRSLQEAAKTRDNHESKEQLKGIVAWMEAKKVLPHILRPTYLHHKQYVDQVAAVLRFLLEEDAMTKAHIDELWAITQKQDTFEEVKNNVLDLLASLAWKFSDEQLDYLFTLFEGAGHDALADCGKILETVQKLAGSDGKGVMAERLLELLWRMTHDAGGAEMVAAFTRVLGHYDRMERASKSQWMARVVGDIRERRADLAVSLRLVIKIVQLESPEAAEDLLGSDDTDGVKGKKARRRRLQERQQQITVSPDDQDYKEIRRLWIERLIAGEDLLELLTSRFEEFQAHAWSEGFDRAQPAPPSGQPGAHRTGYQDTLKTFMEALMFVLKTGCIEVDPETALRFWAAFVDAPGAAVSEPLDPGVKPARFSDYGRIWITKMLVVGGKPCSVSPETVRTILETRLVNEPAARMRKQGYELLRSYFLQCAADEGKLDNSLDVDDDDSIGDLPVGVDPSDLGPEATGVPARLLVHGKAVHDLRIRDHNFAGVDQLWRVFLDAPERDDEDTWEDAAHHLMWLHLGADAETWQGTVAVREEFLAAVIDRLKETATGLLGDDRASAEQRAHRLTLLASSFIEKCEDMYAAAPGAPLPHGGSYPGFAVKMEVILMHAVARTGQHDKVTVEVHSNVPVRALREAVAREISETDPNRVRLLCFGQELRHDHKLLHEVLPAAAGAEEDQSFTVQAVLGLRKTDDIPSPANNSPRALFASQPGAYDVLLELVDRSSSARVRENAQVILQMLPTRDSIRNELRGLLEATAADPATTAADARGRLRELLGLGPAELVYALQVLDGLLSSAPSRYVPGPGAAGGDDGDKCGDMSGGPSSSSSVAALRGSFLALGCARDILTTLPSGITGEDDDTGAAAESAAKLASAGLAAWRDVSLRRALCTAALSLLRILLRGQSVVDSEPSESLGSLGGAIGTMGLREERDERMAADGDDPGMTVSDDDATGSRRRLAKDAITALANLAYIMGTGIRVGDPSEKGSDVDDATRDAMDSDARLDSDARSEDPECESDDEDDLTRDDWRLSRDSLALLATCTQLCASGASHPADSVMAMPVFPAMLRDMLIRSPHDAIRLNTADALYQLAVRGGKGDKKDGGKEDEKEVSPGMVTALLSVRSLAIEHPSQCEQYHMLLCKMLSFHDDASAIEELLQEEVEALRVTPPATEETEAMLKSRLILIRTLIERLEKVGRGSKAAGRGLVQVLLFRCLFPEAVPMLRPSAEVLKLAGMPPPIVHGGDDRPNGKVARGSKRKQDDEELPDLDDGDDGAVASDDDADTLSADVATDRDVISGGPVTSGGKSSELNAGSHFFNGEEVEMLDEHLSPVCASPATRSAAFRLLADLCSHDTENMVEVTDVLMELHYRGGVDVNEWDMLPSHNNRPQGGYVGLKNAGATCYMNSVFQQLYMVPELRDAVLSVDSTAATEEERKDSVFYQFQMMLASLAATRVDFYAPRGFWRAFKDYDGEPINVREHQDGLEFFSRLQDMVDTEFKKSLAAADPDGPNKDAAKPNSGVKGAMEAVMGGQFVNQMLCRECPQHRSERLEDFVHVSVDVRNKRDLVESLASYVQGELLESDNQWFCEQCGKKVDAVKRACFSGEKLPNTLLVHLKRFEFDYETMQRLKIKSRFEFPMELDMSPFTVEGIERDASAESDPTAPVPELPLGPDHYRYRLVGVVVHSGTAFAGHYYSYIRERGAPPGANAAEHGVGARWHVYDDQRVEPYDVANLEADTFGGKYTVNMSQFTGSDHDVSGDLHGPAHHHHVPRQSGRLTEHDRPNSAYMLFYERVKPSDGERMASMPPSRTATPAFGKPAIATGDAAGDASTQRVERIASPPDMPRQIRGHVMTQNLQFVFNGNLFSREYFAFMQRLVDSAHSGGGASRKSQRRGERGGPRAAVNQPSSGAERDSMEENGGGARRVRTPEEEDEHAVLSIRIATEFLCHVYLRAHGSMRDERGLHAWRRTVANLLERSPASCRWFLGWIRSRPTYLAAFLQRCPSGDARGTFASIVSSALVCATRHADGGASAEALLSDPENKERAQGPHVRGASETSKAVDRVLGFLARHVRELLRVRDKYASPAQYFKVLNEYCKLGPGQALQLLRFEILDLVKEYVSMVYFTPNRAGCASNAAENKPAFELFSNLICACDCEQVRMDMAVVAMEEAKKTYAELERVGDLLEDSDEANGVAKTAPDSPFAFPNSGFKGWIMYHNPNTGDDSATGHVGFLLTRSTQWWQLMVDLACENEAIRRALLHVCWRWEWPSYVATREIQGQMEEEDCMENVHAYLRLMESLMALEDWAQERRVRLCLEGPLEVQFPDGEKKDAPHLQAAYDAVAGKTSGAKRGAMAASGAIELTALRETKYGSRYVVCKWLVRTATRETSYRDWTRECLRRQRKDWLLGLECLEDDRHRFGAPQQLSIGMERSDSTPSSAAQHPSDEVDYIINRGRELVGGEQL</sequence>
<dbReference type="eggNOG" id="KOG1866">
    <property type="taxonomic scope" value="Eukaryota"/>
</dbReference>
<feature type="region of interest" description="Disordered" evidence="9">
    <location>
        <begin position="1402"/>
        <end position="1422"/>
    </location>
</feature>
<comment type="catalytic activity">
    <reaction evidence="1">
        <text>Thiol-dependent hydrolysis of ester, thioester, amide, peptide and isopeptide bonds formed by the C-terminal Gly of ubiquitin (a 76-residue protein attached to proteins as an intracellular targeting signal).</text>
        <dbReference type="EC" id="3.4.19.12"/>
    </reaction>
</comment>
<dbReference type="GO" id="GO:0006508">
    <property type="term" value="P:proteolysis"/>
    <property type="evidence" value="ECO:0007669"/>
    <property type="project" value="UniProtKB-KW"/>
</dbReference>
<evidence type="ECO:0000256" key="2">
    <source>
        <dbReference type="ARBA" id="ARBA00009085"/>
    </source>
</evidence>
<feature type="compositionally biased region" description="Acidic residues" evidence="9">
    <location>
        <begin position="1726"/>
        <end position="1747"/>
    </location>
</feature>
<dbReference type="InterPro" id="IPR016024">
    <property type="entry name" value="ARM-type_fold"/>
</dbReference>
<dbReference type="SUPFAM" id="SSF48371">
    <property type="entry name" value="ARM repeat"/>
    <property type="match status" value="1"/>
</dbReference>
<dbReference type="InterPro" id="IPR056850">
    <property type="entry name" value="ARM_UBP34_24_USP9X_Y"/>
</dbReference>
<dbReference type="EC" id="3.4.19.12" evidence="3"/>
<evidence type="ECO:0000256" key="8">
    <source>
        <dbReference type="SAM" id="Coils"/>
    </source>
</evidence>
<dbReference type="GO" id="GO:0005829">
    <property type="term" value="C:cytosol"/>
    <property type="evidence" value="ECO:0007669"/>
    <property type="project" value="TreeGrafter"/>
</dbReference>
<dbReference type="InterPro" id="IPR018200">
    <property type="entry name" value="USP_CS"/>
</dbReference>
<evidence type="ECO:0000313" key="12">
    <source>
        <dbReference type="Proteomes" id="UP000002009"/>
    </source>
</evidence>
<feature type="compositionally biased region" description="Basic and acidic residues" evidence="9">
    <location>
        <begin position="1449"/>
        <end position="1479"/>
    </location>
</feature>
<dbReference type="RefSeq" id="XP_002503995.1">
    <property type="nucleotide sequence ID" value="XM_002503949.1"/>
</dbReference>
<feature type="region of interest" description="Disordered" evidence="9">
    <location>
        <begin position="1274"/>
        <end position="1294"/>
    </location>
</feature>
<dbReference type="Pfam" id="PF00443">
    <property type="entry name" value="UCH"/>
    <property type="match status" value="1"/>
</dbReference>
<evidence type="ECO:0000256" key="1">
    <source>
        <dbReference type="ARBA" id="ARBA00000707"/>
    </source>
</evidence>
<dbReference type="GO" id="GO:0005634">
    <property type="term" value="C:nucleus"/>
    <property type="evidence" value="ECO:0007669"/>
    <property type="project" value="TreeGrafter"/>
</dbReference>
<proteinExistence type="inferred from homology"/>
<dbReference type="FunFam" id="3.90.70.10:FF:000022">
    <property type="entry name" value="Ubiquitin carboxyl-terminal hydrolase 24"/>
    <property type="match status" value="1"/>
</dbReference>
<evidence type="ECO:0000259" key="10">
    <source>
        <dbReference type="PROSITE" id="PS50235"/>
    </source>
</evidence>
<protein>
    <recommendedName>
        <fullName evidence="3">ubiquitinyl hydrolase 1</fullName>
        <ecNumber evidence="3">3.4.19.12</ecNumber>
    </recommendedName>
</protein>
<dbReference type="InterPro" id="IPR038765">
    <property type="entry name" value="Papain-like_cys_pep_sf"/>
</dbReference>
<feature type="region of interest" description="Disordered" evidence="9">
    <location>
        <begin position="2220"/>
        <end position="2241"/>
    </location>
</feature>
<evidence type="ECO:0000256" key="5">
    <source>
        <dbReference type="ARBA" id="ARBA00022786"/>
    </source>
</evidence>
<organism evidence="11 12">
    <name type="scientific">Micromonas commoda (strain RCC299 / NOUM17 / CCMP2709)</name>
    <name type="common">Picoplanktonic green alga</name>
    <dbReference type="NCBI Taxonomy" id="296587"/>
    <lineage>
        <taxon>Eukaryota</taxon>
        <taxon>Viridiplantae</taxon>
        <taxon>Chlorophyta</taxon>
        <taxon>Mamiellophyceae</taxon>
        <taxon>Mamiellales</taxon>
        <taxon>Mamiellaceae</taxon>
        <taxon>Micromonas</taxon>
    </lineage>
</organism>
<comment type="similarity">
    <text evidence="2">Belongs to the peptidase C19 family.</text>
</comment>
<reference evidence="11 12" key="1">
    <citation type="journal article" date="2009" name="Science">
        <title>Green evolution and dynamic adaptations revealed by genomes of the marine picoeukaryotes Micromonas.</title>
        <authorList>
            <person name="Worden A.Z."/>
            <person name="Lee J.H."/>
            <person name="Mock T."/>
            <person name="Rouze P."/>
            <person name="Simmons M.P."/>
            <person name="Aerts A.L."/>
            <person name="Allen A.E."/>
            <person name="Cuvelier M.L."/>
            <person name="Derelle E."/>
            <person name="Everett M.V."/>
            <person name="Foulon E."/>
            <person name="Grimwood J."/>
            <person name="Gundlach H."/>
            <person name="Henrissat B."/>
            <person name="Napoli C."/>
            <person name="McDonald S.M."/>
            <person name="Parker M.S."/>
            <person name="Rombauts S."/>
            <person name="Salamov A."/>
            <person name="Von Dassow P."/>
            <person name="Badger J.H."/>
            <person name="Coutinho P.M."/>
            <person name="Demir E."/>
            <person name="Dubchak I."/>
            <person name="Gentemann C."/>
            <person name="Eikrem W."/>
            <person name="Gready J.E."/>
            <person name="John U."/>
            <person name="Lanier W."/>
            <person name="Lindquist E.A."/>
            <person name="Lucas S."/>
            <person name="Mayer K.F."/>
            <person name="Moreau H."/>
            <person name="Not F."/>
            <person name="Otillar R."/>
            <person name="Panaud O."/>
            <person name="Pangilinan J."/>
            <person name="Paulsen I."/>
            <person name="Piegu B."/>
            <person name="Poliakov A."/>
            <person name="Robbens S."/>
            <person name="Schmutz J."/>
            <person name="Toulza E."/>
            <person name="Wyss T."/>
            <person name="Zelensky A."/>
            <person name="Zhou K."/>
            <person name="Armbrust E.V."/>
            <person name="Bhattacharya D."/>
            <person name="Goodenough U.W."/>
            <person name="Van de Peer Y."/>
            <person name="Grigoriev I.V."/>
        </authorList>
    </citation>
    <scope>NUCLEOTIDE SEQUENCE [LARGE SCALE GENOMIC DNA]</scope>
    <source>
        <strain evidence="12">RCC299 / NOUM17</strain>
    </source>
</reference>
<gene>
    <name evidence="11" type="ORF">MICPUN_60176</name>
</gene>
<dbReference type="KEGG" id="mis:MICPUN_60176"/>
<dbReference type="OrthoDB" id="289038at2759"/>
<dbReference type="PANTHER" id="PTHR24006:SF827">
    <property type="entry name" value="UBIQUITIN CARBOXYL-TERMINAL HYDROLASE 34"/>
    <property type="match status" value="1"/>
</dbReference>
<feature type="region of interest" description="Disordered" evidence="9">
    <location>
        <begin position="1701"/>
        <end position="1776"/>
    </location>
</feature>
<feature type="domain" description="USP" evidence="10">
    <location>
        <begin position="1857"/>
        <end position="2256"/>
    </location>
</feature>
<feature type="region of interest" description="Disordered" evidence="9">
    <location>
        <begin position="2883"/>
        <end position="2903"/>
    </location>
</feature>
<keyword evidence="5" id="KW-0833">Ubl conjugation pathway</keyword>